<evidence type="ECO:0000256" key="1">
    <source>
        <dbReference type="SAM" id="Phobius"/>
    </source>
</evidence>
<name>A0A8E0RZH5_9TREM</name>
<dbReference type="OrthoDB" id="272681at2759"/>
<dbReference type="InterPro" id="IPR027417">
    <property type="entry name" value="P-loop_NTPase"/>
</dbReference>
<organism evidence="2 3">
    <name type="scientific">Fasciolopsis buskii</name>
    <dbReference type="NCBI Taxonomy" id="27845"/>
    <lineage>
        <taxon>Eukaryota</taxon>
        <taxon>Metazoa</taxon>
        <taxon>Spiralia</taxon>
        <taxon>Lophotrochozoa</taxon>
        <taxon>Platyhelminthes</taxon>
        <taxon>Trematoda</taxon>
        <taxon>Digenea</taxon>
        <taxon>Plagiorchiida</taxon>
        <taxon>Echinostomata</taxon>
        <taxon>Echinostomatoidea</taxon>
        <taxon>Fasciolidae</taxon>
        <taxon>Fasciolopsis</taxon>
    </lineage>
</organism>
<dbReference type="Gene3D" id="3.40.50.300">
    <property type="entry name" value="P-loop containing nucleotide triphosphate hydrolases"/>
    <property type="match status" value="1"/>
</dbReference>
<dbReference type="Pfam" id="PF17784">
    <property type="entry name" value="Sulfotransfer_4"/>
    <property type="match status" value="1"/>
</dbReference>
<dbReference type="EMBL" id="LUCM01005592">
    <property type="protein sequence ID" value="KAA0192576.1"/>
    <property type="molecule type" value="Genomic_DNA"/>
</dbReference>
<dbReference type="Proteomes" id="UP000728185">
    <property type="component" value="Unassembled WGS sequence"/>
</dbReference>
<dbReference type="PANTHER" id="PTHR36978:SF4">
    <property type="entry name" value="P-LOOP CONTAINING NUCLEOSIDE TRIPHOSPHATE HYDROLASE PROTEIN"/>
    <property type="match status" value="1"/>
</dbReference>
<keyword evidence="3" id="KW-1185">Reference proteome</keyword>
<reference evidence="2" key="1">
    <citation type="submission" date="2019-05" db="EMBL/GenBank/DDBJ databases">
        <title>Annotation for the trematode Fasciolopsis buski.</title>
        <authorList>
            <person name="Choi Y.-J."/>
        </authorList>
    </citation>
    <scope>NUCLEOTIDE SEQUENCE</scope>
    <source>
        <strain evidence="2">HT</strain>
        <tissue evidence="2">Whole worm</tissue>
    </source>
</reference>
<evidence type="ECO:0008006" key="4">
    <source>
        <dbReference type="Google" id="ProtNLM"/>
    </source>
</evidence>
<proteinExistence type="predicted"/>
<feature type="transmembrane region" description="Helical" evidence="1">
    <location>
        <begin position="242"/>
        <end position="263"/>
    </location>
</feature>
<protein>
    <recommendedName>
        <fullName evidence="4">Sulfotransferase</fullName>
    </recommendedName>
</protein>
<dbReference type="InterPro" id="IPR040632">
    <property type="entry name" value="Sulfotransfer_4"/>
</dbReference>
<dbReference type="AlphaFoldDB" id="A0A8E0RZH5"/>
<keyword evidence="1" id="KW-0812">Transmembrane</keyword>
<keyword evidence="1" id="KW-1133">Transmembrane helix</keyword>
<evidence type="ECO:0000313" key="2">
    <source>
        <dbReference type="EMBL" id="KAA0192576.1"/>
    </source>
</evidence>
<accession>A0A8E0RZH5</accession>
<gene>
    <name evidence="2" type="ORF">FBUS_04188</name>
</gene>
<comment type="caution">
    <text evidence="2">The sequence shown here is derived from an EMBL/GenBank/DDBJ whole genome shotgun (WGS) entry which is preliminary data.</text>
</comment>
<evidence type="ECO:0000313" key="3">
    <source>
        <dbReference type="Proteomes" id="UP000728185"/>
    </source>
</evidence>
<keyword evidence="1" id="KW-0472">Membrane</keyword>
<dbReference type="SUPFAM" id="SSF52540">
    <property type="entry name" value="P-loop containing nucleoside triphosphate hydrolases"/>
    <property type="match status" value="1"/>
</dbReference>
<dbReference type="PANTHER" id="PTHR36978">
    <property type="entry name" value="P-LOOP CONTAINING NUCLEOTIDE TRIPHOSPHATE HYDROLASE"/>
    <property type="match status" value="1"/>
</dbReference>
<sequence>MSNKTLSGDGAPLSVIGLSVCRTGTTSLKHALEILYEKPCYHMTEVVCKRKEHVEIWTKLNDLISEDPNAKLPRDLIKEIFRGYCATTDIPGCTIYKQLIELYPEAKFVYIVRDPHTWIQSMRQTALPSKFLLGSGWLDRLKERLFLVPGIIHMAEQSLTLALGGNVDLTDDEQVIRGYCNRFDEIKSVVPAKRLLLFHLKDGWEPLCRFLGKPNPNVPFPRVNDRAEMQKRLKTMTRKMNSILFLGAFLICLTLAAGIGFLVSR</sequence>